<dbReference type="EMBL" id="CM026432">
    <property type="protein sequence ID" value="KAG0557419.1"/>
    <property type="molecule type" value="Genomic_DNA"/>
</dbReference>
<protein>
    <recommendedName>
        <fullName evidence="2">VWFA domain-containing protein</fullName>
    </recommendedName>
</protein>
<dbReference type="InterPro" id="IPR051173">
    <property type="entry name" value="Ca_channel_alpha-2/delta"/>
</dbReference>
<accession>A0A8T0GGY3</accession>
<comment type="caution">
    <text evidence="3">The sequence shown here is derived from an EMBL/GenBank/DDBJ whole genome shotgun (WGS) entry which is preliminary data.</text>
</comment>
<evidence type="ECO:0000259" key="2">
    <source>
        <dbReference type="PROSITE" id="PS50234"/>
    </source>
</evidence>
<gene>
    <name evidence="3" type="ORF">KC19_11G128600</name>
</gene>
<feature type="transmembrane region" description="Helical" evidence="1">
    <location>
        <begin position="547"/>
        <end position="570"/>
    </location>
</feature>
<evidence type="ECO:0000256" key="1">
    <source>
        <dbReference type="SAM" id="Phobius"/>
    </source>
</evidence>
<name>A0A8T0GGY3_CERPU</name>
<feature type="domain" description="VWFA" evidence="2">
    <location>
        <begin position="199"/>
        <end position="407"/>
    </location>
</feature>
<dbReference type="SUPFAM" id="SSF53300">
    <property type="entry name" value="vWA-like"/>
    <property type="match status" value="1"/>
</dbReference>
<dbReference type="PANTHER" id="PTHR10166:SF37">
    <property type="entry name" value="STOLID, ISOFORM H"/>
    <property type="match status" value="1"/>
</dbReference>
<dbReference type="CDD" id="cd18773">
    <property type="entry name" value="PDC1_HK_sensor"/>
    <property type="match status" value="1"/>
</dbReference>
<dbReference type="Gene3D" id="3.40.50.410">
    <property type="entry name" value="von Willebrand factor, type A domain"/>
    <property type="match status" value="1"/>
</dbReference>
<keyword evidence="1" id="KW-1133">Transmembrane helix</keyword>
<organism evidence="3 4">
    <name type="scientific">Ceratodon purpureus</name>
    <name type="common">Fire moss</name>
    <name type="synonym">Dicranum purpureum</name>
    <dbReference type="NCBI Taxonomy" id="3225"/>
    <lineage>
        <taxon>Eukaryota</taxon>
        <taxon>Viridiplantae</taxon>
        <taxon>Streptophyta</taxon>
        <taxon>Embryophyta</taxon>
        <taxon>Bryophyta</taxon>
        <taxon>Bryophytina</taxon>
        <taxon>Bryopsida</taxon>
        <taxon>Dicranidae</taxon>
        <taxon>Pseudoditrichales</taxon>
        <taxon>Ditrichaceae</taxon>
        <taxon>Ceratodon</taxon>
    </lineage>
</organism>
<sequence length="630" mass="68483">MKKTNWAVAQFCLVVPCLLLYDLVLIYVNAEDAGTIFLDQKESNVKQIALSAELLDGNCNLLANCESACTRAVCYPLVEDQQAQCVRVNLNDICQPTEFNSSCDHFMKLNYQRSYLTLPPPADPEHLMPEMARDICLQRALDITFKTVSSEKEFSYVYFGSLSGVFRAFPGRERPPNTCLSFETRHRPWFKNGNSVQKQLRILVDTGNSMGSQVPPAYPPEAGKTFLEVASNIIVQLIRTLSPDDFVDVGLFNSSGYHQLSPMVQITTDPPSDELAGMEASVTSNLTRSLPGPPSNLTAAIVNVVKTFKETTSETLKVIVIFTDGQFSPLDATTFPTAEILDLKLKIILYKLPRQFDPDPFLRLTTLNNILCNAKGTFELLEPHTTSNPLFSIRSFYTFLARTHLAVAKNQSTWSSVYTGISQALNGTTVTYPAFGKDGQLIGIAGIDVFPDELDGPLRDLVRTALDNRNSMGYLPGAFADINLACSYQTAAGTVDSCSPSATNGGICEATDAATSLKQRVCCAGCGAPPPIVSPPAESSGIKLSTLLAAIFGSLFGVVVTACLCFCPFLKGRKTLFALLFRRREKPMDFEFEGGSFREGSTVAAVTAAELAAGSRAGSSSQGESEYVKE</sequence>
<dbReference type="AlphaFoldDB" id="A0A8T0GGY3"/>
<evidence type="ECO:0000313" key="3">
    <source>
        <dbReference type="EMBL" id="KAG0557419.1"/>
    </source>
</evidence>
<dbReference type="GO" id="GO:0005245">
    <property type="term" value="F:voltage-gated calcium channel activity"/>
    <property type="evidence" value="ECO:0007669"/>
    <property type="project" value="TreeGrafter"/>
</dbReference>
<evidence type="ECO:0000313" key="4">
    <source>
        <dbReference type="Proteomes" id="UP000822688"/>
    </source>
</evidence>
<dbReference type="PANTHER" id="PTHR10166">
    <property type="entry name" value="VOLTAGE-DEPENDENT CALCIUM CHANNEL SUBUNIT ALPHA-2/DELTA-RELATED"/>
    <property type="match status" value="1"/>
</dbReference>
<reference evidence="3 4" key="1">
    <citation type="submission" date="2020-06" db="EMBL/GenBank/DDBJ databases">
        <title>WGS assembly of Ceratodon purpureus strain R40.</title>
        <authorList>
            <person name="Carey S.B."/>
            <person name="Jenkins J."/>
            <person name="Shu S."/>
            <person name="Lovell J.T."/>
            <person name="Sreedasyam A."/>
            <person name="Maumus F."/>
            <person name="Tiley G.P."/>
            <person name="Fernandez-Pozo N."/>
            <person name="Barry K."/>
            <person name="Chen C."/>
            <person name="Wang M."/>
            <person name="Lipzen A."/>
            <person name="Daum C."/>
            <person name="Saski C.A."/>
            <person name="Payton A.C."/>
            <person name="Mcbreen J.C."/>
            <person name="Conrad R.E."/>
            <person name="Kollar L.M."/>
            <person name="Olsson S."/>
            <person name="Huttunen S."/>
            <person name="Landis J.B."/>
            <person name="Wickett N.J."/>
            <person name="Johnson M.G."/>
            <person name="Rensing S.A."/>
            <person name="Grimwood J."/>
            <person name="Schmutz J."/>
            <person name="Mcdaniel S.F."/>
        </authorList>
    </citation>
    <scope>NUCLEOTIDE SEQUENCE [LARGE SCALE GENOMIC DNA]</scope>
    <source>
        <strain evidence="3 4">R40</strain>
    </source>
</reference>
<proteinExistence type="predicted"/>
<dbReference type="GO" id="GO:0005891">
    <property type="term" value="C:voltage-gated calcium channel complex"/>
    <property type="evidence" value="ECO:0007669"/>
    <property type="project" value="TreeGrafter"/>
</dbReference>
<dbReference type="Proteomes" id="UP000822688">
    <property type="component" value="Chromosome 11"/>
</dbReference>
<keyword evidence="1" id="KW-0812">Transmembrane</keyword>
<keyword evidence="1" id="KW-0472">Membrane</keyword>
<dbReference type="InterPro" id="IPR036465">
    <property type="entry name" value="vWFA_dom_sf"/>
</dbReference>
<dbReference type="PROSITE" id="PS50234">
    <property type="entry name" value="VWFA"/>
    <property type="match status" value="1"/>
</dbReference>
<dbReference type="InterPro" id="IPR002035">
    <property type="entry name" value="VWF_A"/>
</dbReference>
<keyword evidence="4" id="KW-1185">Reference proteome</keyword>